<dbReference type="Pfam" id="PF17917">
    <property type="entry name" value="RT_RNaseH"/>
    <property type="match status" value="1"/>
</dbReference>
<dbReference type="Gene3D" id="3.10.10.10">
    <property type="entry name" value="HIV Type 1 Reverse Transcriptase, subunit A, domain 1"/>
    <property type="match status" value="1"/>
</dbReference>
<evidence type="ECO:0000256" key="2">
    <source>
        <dbReference type="ARBA" id="ARBA00022670"/>
    </source>
</evidence>
<dbReference type="GO" id="GO:0003964">
    <property type="term" value="F:RNA-directed DNA polymerase activity"/>
    <property type="evidence" value="ECO:0007669"/>
    <property type="project" value="UniProtKB-KW"/>
</dbReference>
<dbReference type="GO" id="GO:0042575">
    <property type="term" value="C:DNA polymerase complex"/>
    <property type="evidence" value="ECO:0007669"/>
    <property type="project" value="UniProtKB-ARBA"/>
</dbReference>
<dbReference type="PROSITE" id="PS50878">
    <property type="entry name" value="RT_POL"/>
    <property type="match status" value="1"/>
</dbReference>
<evidence type="ECO:0000256" key="1">
    <source>
        <dbReference type="ARBA" id="ARBA00012493"/>
    </source>
</evidence>
<evidence type="ECO:0000259" key="10">
    <source>
        <dbReference type="PROSITE" id="PS50994"/>
    </source>
</evidence>
<dbReference type="GO" id="GO:0004519">
    <property type="term" value="F:endonuclease activity"/>
    <property type="evidence" value="ECO:0007669"/>
    <property type="project" value="UniProtKB-KW"/>
</dbReference>
<dbReference type="FunFam" id="1.10.340.70:FF:000001">
    <property type="entry name" value="Retrovirus-related Pol polyprotein from transposon gypsy-like Protein"/>
    <property type="match status" value="1"/>
</dbReference>
<sequence length="869" mass="99831">MDEPIQSEAMIFATTLVENETRLSKLRKELRTDHLNSEERVSLVRICEEYNDVFHLPGDKLTFTTVTEHAIPTPTIDPTRGINTKSYRIPEIHKEEVNRQMEQMLRDDIIAPSSSPWNSPILVVPKKVDASGVRKWRIVVDFRKLNDVTIGDSFPIPVISEVLDALGNSRYFSTIDCASGFHQILVRAEDQQKTAFSTSQGHYEYKRMPFGLKGAPSTFSRLMSTVLAGIQGIKCLVYLDDIVVFGETLQVHNEKLREVLGRMRKHNLKLQPDKCEFLRKEVAFLGHVITKDGVRPDERKVEAVRNFPVPTCTRTLKSFLGLAGYYRRFLPNFSRIAKPLTELLKKNTPYVWDDKTDKAFNTLKELLITEPLLQYPDFTRPFVLTTDASNEAIGAVLSQGSIGKDLPIAYASRTLNSAEKNYPTIEKELLAIVWGCKHFRQYLYGRKFTIVTDHRPLTWIFSVKDPSSRLLRWRLRLEEYSYEVIYKKGSENKNADALSRIHVTTPARENEDNKPIVSQEDKARILREMHENPTGGHLGMNRTYERIKLFVTWPGMKQEIEDYVRCCEICQKNKITQNKTKMPLQITTTPDVVWEKCSLDIVGPLTLTAEGNKYLLTFQDELSKFTLAVPIQQQDAGTVAKAFVEEVVLKFGIPQVLLTDQGSNFLSELFANMCKLLKIKRIKTTAYHPQSNGALERTHRVLVEYLRCYILEDQTNWDKWIPYATFVFNTTPHTSTGFTPHELMFGRKPNIPGILQKEAPGVQYTYDNYVRELQSRLQSSYELAKSNLIAKKERSKEQQDKTVNIPLFVIGDKVLLHDERIRRGRSLKLSPPWIGPYEIAEVDDVNITLKLPRNKTLKVHANRLKPFFG</sequence>
<keyword evidence="7" id="KW-0378">Hydrolase</keyword>
<dbReference type="InterPro" id="IPR000477">
    <property type="entry name" value="RT_dom"/>
</dbReference>
<proteinExistence type="predicted"/>
<dbReference type="InParanoid" id="A0A2J7PP03"/>
<organism evidence="11 12">
    <name type="scientific">Cryptotermes secundus</name>
    <dbReference type="NCBI Taxonomy" id="105785"/>
    <lineage>
        <taxon>Eukaryota</taxon>
        <taxon>Metazoa</taxon>
        <taxon>Ecdysozoa</taxon>
        <taxon>Arthropoda</taxon>
        <taxon>Hexapoda</taxon>
        <taxon>Insecta</taxon>
        <taxon>Pterygota</taxon>
        <taxon>Neoptera</taxon>
        <taxon>Polyneoptera</taxon>
        <taxon>Dictyoptera</taxon>
        <taxon>Blattodea</taxon>
        <taxon>Blattoidea</taxon>
        <taxon>Termitoidae</taxon>
        <taxon>Kalotermitidae</taxon>
        <taxon>Cryptotermitinae</taxon>
        <taxon>Cryptotermes</taxon>
    </lineage>
</organism>
<dbReference type="OrthoDB" id="7698341at2759"/>
<dbReference type="EMBL" id="NEVH01023280">
    <property type="protein sequence ID" value="PNF18074.1"/>
    <property type="molecule type" value="Genomic_DNA"/>
</dbReference>
<keyword evidence="2" id="KW-0645">Protease</keyword>
<dbReference type="GO" id="GO:0003676">
    <property type="term" value="F:nucleic acid binding"/>
    <property type="evidence" value="ECO:0007669"/>
    <property type="project" value="InterPro"/>
</dbReference>
<evidence type="ECO:0000256" key="7">
    <source>
        <dbReference type="ARBA" id="ARBA00022801"/>
    </source>
</evidence>
<gene>
    <name evidence="11" type="ORF">B7P43_G03322</name>
</gene>
<dbReference type="PANTHER" id="PTHR37984:SF5">
    <property type="entry name" value="PROTEIN NYNRIN-LIKE"/>
    <property type="match status" value="1"/>
</dbReference>
<dbReference type="PANTHER" id="PTHR37984">
    <property type="entry name" value="PROTEIN CBG26694"/>
    <property type="match status" value="1"/>
</dbReference>
<dbReference type="InterPro" id="IPR050951">
    <property type="entry name" value="Retrovirus_Pol_polyprotein"/>
</dbReference>
<dbReference type="SUPFAM" id="SSF56672">
    <property type="entry name" value="DNA/RNA polymerases"/>
    <property type="match status" value="1"/>
</dbReference>
<keyword evidence="8" id="KW-0695">RNA-directed DNA polymerase</keyword>
<dbReference type="CDD" id="cd09274">
    <property type="entry name" value="RNase_HI_RT_Ty3"/>
    <property type="match status" value="1"/>
</dbReference>
<evidence type="ECO:0000256" key="3">
    <source>
        <dbReference type="ARBA" id="ARBA00022679"/>
    </source>
</evidence>
<keyword evidence="12" id="KW-1185">Reference proteome</keyword>
<keyword evidence="5" id="KW-0540">Nuclease</keyword>
<dbReference type="Gene3D" id="3.30.70.270">
    <property type="match status" value="2"/>
</dbReference>
<evidence type="ECO:0000256" key="8">
    <source>
        <dbReference type="ARBA" id="ARBA00022918"/>
    </source>
</evidence>
<keyword evidence="3" id="KW-0808">Transferase</keyword>
<dbReference type="Pfam" id="PF00078">
    <property type="entry name" value="RVT_1"/>
    <property type="match status" value="1"/>
</dbReference>
<evidence type="ECO:0000256" key="6">
    <source>
        <dbReference type="ARBA" id="ARBA00022759"/>
    </source>
</evidence>
<dbReference type="InterPro" id="IPR043502">
    <property type="entry name" value="DNA/RNA_pol_sf"/>
</dbReference>
<dbReference type="FunFam" id="3.10.20.370:FF:000001">
    <property type="entry name" value="Retrovirus-related Pol polyprotein from transposon 17.6-like protein"/>
    <property type="match status" value="1"/>
</dbReference>
<dbReference type="InterPro" id="IPR041588">
    <property type="entry name" value="Integrase_H2C2"/>
</dbReference>
<dbReference type="FunFam" id="3.30.70.270:FF:000115">
    <property type="entry name" value="Polyprotein of retroviral origin, putative"/>
    <property type="match status" value="1"/>
</dbReference>
<dbReference type="GO" id="GO:0015074">
    <property type="term" value="P:DNA integration"/>
    <property type="evidence" value="ECO:0007669"/>
    <property type="project" value="InterPro"/>
</dbReference>
<dbReference type="InterPro" id="IPR036397">
    <property type="entry name" value="RNaseH_sf"/>
</dbReference>
<dbReference type="Pfam" id="PF17921">
    <property type="entry name" value="Integrase_H2C2"/>
    <property type="match status" value="1"/>
</dbReference>
<dbReference type="AlphaFoldDB" id="A0A2J7PP03"/>
<dbReference type="InterPro" id="IPR043128">
    <property type="entry name" value="Rev_trsase/Diguanyl_cyclase"/>
</dbReference>
<dbReference type="FunFam" id="3.30.420.10:FF:000032">
    <property type="entry name" value="Retrovirus-related Pol polyprotein from transposon 297-like Protein"/>
    <property type="match status" value="1"/>
</dbReference>
<dbReference type="Proteomes" id="UP000235965">
    <property type="component" value="Unassembled WGS sequence"/>
</dbReference>
<name>A0A2J7PP03_9NEOP</name>
<evidence type="ECO:0000256" key="5">
    <source>
        <dbReference type="ARBA" id="ARBA00022722"/>
    </source>
</evidence>
<feature type="domain" description="Reverse transcriptase" evidence="9">
    <location>
        <begin position="105"/>
        <end position="289"/>
    </location>
</feature>
<dbReference type="SUPFAM" id="SSF53098">
    <property type="entry name" value="Ribonuclease H-like"/>
    <property type="match status" value="1"/>
</dbReference>
<dbReference type="Gene3D" id="1.10.340.70">
    <property type="match status" value="1"/>
</dbReference>
<evidence type="ECO:0000256" key="4">
    <source>
        <dbReference type="ARBA" id="ARBA00022695"/>
    </source>
</evidence>
<comment type="caution">
    <text evidence="11">The sequence shown here is derived from an EMBL/GenBank/DDBJ whole genome shotgun (WGS) entry which is preliminary data.</text>
</comment>
<evidence type="ECO:0000313" key="11">
    <source>
        <dbReference type="EMBL" id="PNF18074.1"/>
    </source>
</evidence>
<dbReference type="FunFam" id="3.10.10.10:FF:000007">
    <property type="entry name" value="Retrovirus-related Pol polyprotein from transposon 17.6-like Protein"/>
    <property type="match status" value="1"/>
</dbReference>
<protein>
    <recommendedName>
        <fullName evidence="1">RNA-directed DNA polymerase</fullName>
        <ecNumber evidence="1">2.7.7.49</ecNumber>
    </recommendedName>
</protein>
<dbReference type="InterPro" id="IPR041373">
    <property type="entry name" value="RT_RNaseH"/>
</dbReference>
<feature type="domain" description="Integrase catalytic" evidence="10">
    <location>
        <begin position="586"/>
        <end position="748"/>
    </location>
</feature>
<evidence type="ECO:0000259" key="9">
    <source>
        <dbReference type="PROSITE" id="PS50878"/>
    </source>
</evidence>
<dbReference type="InterPro" id="IPR012337">
    <property type="entry name" value="RNaseH-like_sf"/>
</dbReference>
<keyword evidence="6" id="KW-0255">Endonuclease</keyword>
<dbReference type="InterPro" id="IPR001584">
    <property type="entry name" value="Integrase_cat-core"/>
</dbReference>
<dbReference type="PROSITE" id="PS50994">
    <property type="entry name" value="INTEGRASE"/>
    <property type="match status" value="1"/>
</dbReference>
<dbReference type="GO" id="GO:0006508">
    <property type="term" value="P:proteolysis"/>
    <property type="evidence" value="ECO:0007669"/>
    <property type="project" value="UniProtKB-KW"/>
</dbReference>
<dbReference type="STRING" id="105785.A0A2J7PP03"/>
<dbReference type="CDD" id="cd01647">
    <property type="entry name" value="RT_LTR"/>
    <property type="match status" value="1"/>
</dbReference>
<dbReference type="EC" id="2.7.7.49" evidence="1"/>
<dbReference type="Gene3D" id="3.30.420.10">
    <property type="entry name" value="Ribonuclease H-like superfamily/Ribonuclease H"/>
    <property type="match status" value="1"/>
</dbReference>
<keyword evidence="4" id="KW-0548">Nucleotidyltransferase</keyword>
<accession>A0A2J7PP03</accession>
<reference evidence="11 12" key="1">
    <citation type="submission" date="2017-12" db="EMBL/GenBank/DDBJ databases">
        <title>Hemimetabolous genomes reveal molecular basis of termite eusociality.</title>
        <authorList>
            <person name="Harrison M.C."/>
            <person name="Jongepier E."/>
            <person name="Robertson H.M."/>
            <person name="Arning N."/>
            <person name="Bitard-Feildel T."/>
            <person name="Chao H."/>
            <person name="Childers C.P."/>
            <person name="Dinh H."/>
            <person name="Doddapaneni H."/>
            <person name="Dugan S."/>
            <person name="Gowin J."/>
            <person name="Greiner C."/>
            <person name="Han Y."/>
            <person name="Hu H."/>
            <person name="Hughes D.S.T."/>
            <person name="Huylmans A.-K."/>
            <person name="Kemena C."/>
            <person name="Kremer L.P.M."/>
            <person name="Lee S.L."/>
            <person name="Lopez-Ezquerra A."/>
            <person name="Mallet L."/>
            <person name="Monroy-Kuhn J.M."/>
            <person name="Moser A."/>
            <person name="Murali S.C."/>
            <person name="Muzny D.M."/>
            <person name="Otani S."/>
            <person name="Piulachs M.-D."/>
            <person name="Poelchau M."/>
            <person name="Qu J."/>
            <person name="Schaub F."/>
            <person name="Wada-Katsumata A."/>
            <person name="Worley K.C."/>
            <person name="Xie Q."/>
            <person name="Ylla G."/>
            <person name="Poulsen M."/>
            <person name="Gibbs R.A."/>
            <person name="Schal C."/>
            <person name="Richards S."/>
            <person name="Belles X."/>
            <person name="Korb J."/>
            <person name="Bornberg-Bauer E."/>
        </authorList>
    </citation>
    <scope>NUCLEOTIDE SEQUENCE [LARGE SCALE GENOMIC DNA]</scope>
    <source>
        <tissue evidence="11">Whole body</tissue>
    </source>
</reference>
<dbReference type="Pfam" id="PF00665">
    <property type="entry name" value="rve"/>
    <property type="match status" value="1"/>
</dbReference>
<dbReference type="GO" id="GO:0008233">
    <property type="term" value="F:peptidase activity"/>
    <property type="evidence" value="ECO:0007669"/>
    <property type="project" value="UniProtKB-KW"/>
</dbReference>
<evidence type="ECO:0000313" key="12">
    <source>
        <dbReference type="Proteomes" id="UP000235965"/>
    </source>
</evidence>